<evidence type="ECO:0000256" key="3">
    <source>
        <dbReference type="ARBA" id="ARBA00023163"/>
    </source>
</evidence>
<accession>A0A2G9G2Q4</accession>
<comment type="subcellular location">
    <subcellularLocation>
        <location evidence="1">Nucleus</location>
    </subcellularLocation>
</comment>
<feature type="compositionally biased region" description="Basic and acidic residues" evidence="5">
    <location>
        <begin position="55"/>
        <end position="68"/>
    </location>
</feature>
<dbReference type="PANTHER" id="PTHR13408:SF0">
    <property type="entry name" value="DNA-DIRECTED RNA POLYMERASE III SUBUNIT RPC4"/>
    <property type="match status" value="1"/>
</dbReference>
<dbReference type="OrthoDB" id="5836119at2759"/>
<dbReference type="Proteomes" id="UP000231279">
    <property type="component" value="Unassembled WGS sequence"/>
</dbReference>
<gene>
    <name evidence="6" type="ORF">CDL12_28084</name>
</gene>
<reference evidence="7" key="1">
    <citation type="journal article" date="2018" name="Gigascience">
        <title>Genome assembly of the Pink Ipe (Handroanthus impetiginosus, Bignoniaceae), a highly valued, ecologically keystone Neotropical timber forest tree.</title>
        <authorList>
            <person name="Silva-Junior O.B."/>
            <person name="Grattapaglia D."/>
            <person name="Novaes E."/>
            <person name="Collevatti R.G."/>
        </authorList>
    </citation>
    <scope>NUCLEOTIDE SEQUENCE [LARGE SCALE GENOMIC DNA]</scope>
    <source>
        <strain evidence="7">cv. UFG-1</strain>
    </source>
</reference>
<comment type="caution">
    <text evidence="6">The sequence shown here is derived from an EMBL/GenBank/DDBJ whole genome shotgun (WGS) entry which is preliminary data.</text>
</comment>
<dbReference type="STRING" id="429701.A0A2G9G2Q4"/>
<dbReference type="GO" id="GO:0003677">
    <property type="term" value="F:DNA binding"/>
    <property type="evidence" value="ECO:0007669"/>
    <property type="project" value="InterPro"/>
</dbReference>
<evidence type="ECO:0000256" key="1">
    <source>
        <dbReference type="ARBA" id="ARBA00004123"/>
    </source>
</evidence>
<evidence type="ECO:0000313" key="6">
    <source>
        <dbReference type="EMBL" id="PIM99424.1"/>
    </source>
</evidence>
<evidence type="ECO:0000256" key="4">
    <source>
        <dbReference type="ARBA" id="ARBA00023242"/>
    </source>
</evidence>
<keyword evidence="2 6" id="KW-0240">DNA-directed RNA polymerase</keyword>
<evidence type="ECO:0000256" key="5">
    <source>
        <dbReference type="SAM" id="MobiDB-lite"/>
    </source>
</evidence>
<dbReference type="PANTHER" id="PTHR13408">
    <property type="entry name" value="DNA-DIRECTED RNA POLYMERASE III"/>
    <property type="match status" value="1"/>
</dbReference>
<dbReference type="GO" id="GO:0042797">
    <property type="term" value="P:tRNA transcription by RNA polymerase III"/>
    <property type="evidence" value="ECO:0007669"/>
    <property type="project" value="TreeGrafter"/>
</dbReference>
<keyword evidence="4" id="KW-0539">Nucleus</keyword>
<dbReference type="AlphaFoldDB" id="A0A2G9G2Q4"/>
<dbReference type="Pfam" id="PF05132">
    <property type="entry name" value="RNA_pol_Rpc4"/>
    <property type="match status" value="1"/>
</dbReference>
<organism evidence="6 7">
    <name type="scientific">Handroanthus impetiginosus</name>
    <dbReference type="NCBI Taxonomy" id="429701"/>
    <lineage>
        <taxon>Eukaryota</taxon>
        <taxon>Viridiplantae</taxon>
        <taxon>Streptophyta</taxon>
        <taxon>Embryophyta</taxon>
        <taxon>Tracheophyta</taxon>
        <taxon>Spermatophyta</taxon>
        <taxon>Magnoliopsida</taxon>
        <taxon>eudicotyledons</taxon>
        <taxon>Gunneridae</taxon>
        <taxon>Pentapetalae</taxon>
        <taxon>asterids</taxon>
        <taxon>lamiids</taxon>
        <taxon>Lamiales</taxon>
        <taxon>Bignoniaceae</taxon>
        <taxon>Crescentiina</taxon>
        <taxon>Tabebuia alliance</taxon>
        <taxon>Handroanthus</taxon>
    </lineage>
</organism>
<proteinExistence type="predicted"/>
<dbReference type="GO" id="GO:0005666">
    <property type="term" value="C:RNA polymerase III complex"/>
    <property type="evidence" value="ECO:0007669"/>
    <property type="project" value="InterPro"/>
</dbReference>
<dbReference type="InterPro" id="IPR007811">
    <property type="entry name" value="RPC4"/>
</dbReference>
<feature type="region of interest" description="Disordered" evidence="5">
    <location>
        <begin position="1"/>
        <end position="70"/>
    </location>
</feature>
<name>A0A2G9G2Q4_9LAMI</name>
<feature type="compositionally biased region" description="Basic residues" evidence="5">
    <location>
        <begin position="11"/>
        <end position="25"/>
    </location>
</feature>
<keyword evidence="7" id="KW-1185">Reference proteome</keyword>
<sequence>MDPDPPQSTPRKVKFAPKGPPRRSSRLVTTVNETAAADDEDDEETQRSLSRKVKEHLTRRGPKVDKKPPTQVAFSHGVLSSEIRTFGKQRERINIGSDATRSEESTLDSRQKLVASTSTGGTQELGEISEDLINGSIMKKKKDYIEPWDYEHSYYPTTLPLRRPYSGDPELLDKAEFGEDFEYDENALLSASDLGLLDEDDTPRMIFFQFPPNLPLGWRPNNASRRETADNLKAPEKSTTKQKEVAGSIPRVSGISTGTKGKEIARSSTTPVPSRKGCCLEELPEGYMGKMLVYKSGAVKLKLGDILYDVSPGTEFTFAQSLTAINTTDRQCCELGQLNKRAVVTPDTDSMLDNVIDLG</sequence>
<dbReference type="EMBL" id="NKXS01007605">
    <property type="protein sequence ID" value="PIM99424.1"/>
    <property type="molecule type" value="Genomic_DNA"/>
</dbReference>
<evidence type="ECO:0000256" key="2">
    <source>
        <dbReference type="ARBA" id="ARBA00022478"/>
    </source>
</evidence>
<protein>
    <submittedName>
        <fullName evidence="6">DNA-directed RNA polymerase III subunit</fullName>
    </submittedName>
</protein>
<evidence type="ECO:0000313" key="7">
    <source>
        <dbReference type="Proteomes" id="UP000231279"/>
    </source>
</evidence>
<keyword evidence="3" id="KW-0804">Transcription</keyword>